<keyword evidence="1" id="KW-0812">Transmembrane</keyword>
<accession>A0A1A8KN19</accession>
<proteinExistence type="predicted"/>
<evidence type="ECO:0000313" key="2">
    <source>
        <dbReference type="EMBL" id="SBR33767.1"/>
    </source>
</evidence>
<feature type="non-terminal residue" evidence="2">
    <location>
        <position position="1"/>
    </location>
</feature>
<name>A0A1A8KN19_NOTKU</name>
<keyword evidence="1" id="KW-1133">Transmembrane helix</keyword>
<dbReference type="AlphaFoldDB" id="A0A1A8KN19"/>
<sequence>PERVNYKRILHTNIVSSFWLHISFCTYLLLVSVSEVFCYGVFSPHLSSLVQQAGNIWICCFLSVFQVHQVVYVCKAE</sequence>
<protein>
    <submittedName>
        <fullName evidence="2">Uncharacterized protein</fullName>
    </submittedName>
</protein>
<keyword evidence="1" id="KW-0472">Membrane</keyword>
<dbReference type="EMBL" id="HAEE01013717">
    <property type="protein sequence ID" value="SBR33767.1"/>
    <property type="molecule type" value="Transcribed_RNA"/>
</dbReference>
<gene>
    <name evidence="2" type="primary">BX324215.4</name>
</gene>
<feature type="transmembrane region" description="Helical" evidence="1">
    <location>
        <begin position="18"/>
        <end position="42"/>
    </location>
</feature>
<reference evidence="2" key="1">
    <citation type="submission" date="2016-05" db="EMBL/GenBank/DDBJ databases">
        <authorList>
            <person name="Lavstsen T."/>
            <person name="Jespersen J.S."/>
        </authorList>
    </citation>
    <scope>NUCLEOTIDE SEQUENCE</scope>
    <source>
        <tissue evidence="2">Brain</tissue>
    </source>
</reference>
<feature type="transmembrane region" description="Helical" evidence="1">
    <location>
        <begin position="54"/>
        <end position="74"/>
    </location>
</feature>
<evidence type="ECO:0000256" key="1">
    <source>
        <dbReference type="SAM" id="Phobius"/>
    </source>
</evidence>
<reference evidence="2" key="2">
    <citation type="submission" date="2016-06" db="EMBL/GenBank/DDBJ databases">
        <title>The genome of a short-lived fish provides insights into sex chromosome evolution and the genetic control of aging.</title>
        <authorList>
            <person name="Reichwald K."/>
            <person name="Felder M."/>
            <person name="Petzold A."/>
            <person name="Koch P."/>
            <person name="Groth M."/>
            <person name="Platzer M."/>
        </authorList>
    </citation>
    <scope>NUCLEOTIDE SEQUENCE</scope>
    <source>
        <tissue evidence="2">Brain</tissue>
    </source>
</reference>
<organism evidence="2">
    <name type="scientific">Nothobranchius kuhntae</name>
    <name type="common">Beira killifish</name>
    <dbReference type="NCBI Taxonomy" id="321403"/>
    <lineage>
        <taxon>Eukaryota</taxon>
        <taxon>Metazoa</taxon>
        <taxon>Chordata</taxon>
        <taxon>Craniata</taxon>
        <taxon>Vertebrata</taxon>
        <taxon>Euteleostomi</taxon>
        <taxon>Actinopterygii</taxon>
        <taxon>Neopterygii</taxon>
        <taxon>Teleostei</taxon>
        <taxon>Neoteleostei</taxon>
        <taxon>Acanthomorphata</taxon>
        <taxon>Ovalentaria</taxon>
        <taxon>Atherinomorphae</taxon>
        <taxon>Cyprinodontiformes</taxon>
        <taxon>Nothobranchiidae</taxon>
        <taxon>Nothobranchius</taxon>
    </lineage>
</organism>